<reference evidence="1" key="1">
    <citation type="submission" date="2021-06" db="EMBL/GenBank/DDBJ databases">
        <authorList>
            <person name="Kallberg Y."/>
            <person name="Tangrot J."/>
            <person name="Rosling A."/>
        </authorList>
    </citation>
    <scope>NUCLEOTIDE SEQUENCE</scope>
    <source>
        <strain evidence="1">UK204</strain>
    </source>
</reference>
<feature type="non-terminal residue" evidence="1">
    <location>
        <position position="1"/>
    </location>
</feature>
<accession>A0A9N9J5V8</accession>
<dbReference type="EMBL" id="CAJVPQ010025335">
    <property type="protein sequence ID" value="CAG8766546.1"/>
    <property type="molecule type" value="Genomic_DNA"/>
</dbReference>
<dbReference type="Proteomes" id="UP000789570">
    <property type="component" value="Unassembled WGS sequence"/>
</dbReference>
<protein>
    <submittedName>
        <fullName evidence="1">811_t:CDS:1</fullName>
    </submittedName>
</protein>
<keyword evidence="2" id="KW-1185">Reference proteome</keyword>
<feature type="non-terminal residue" evidence="1">
    <location>
        <position position="46"/>
    </location>
</feature>
<evidence type="ECO:0000313" key="1">
    <source>
        <dbReference type="EMBL" id="CAG8766546.1"/>
    </source>
</evidence>
<evidence type="ECO:0000313" key="2">
    <source>
        <dbReference type="Proteomes" id="UP000789570"/>
    </source>
</evidence>
<proteinExistence type="predicted"/>
<sequence>HKQYWEKCLRIFFPDQSYLIDPQGVECPSDFSQYWVQYSEFSDGLS</sequence>
<dbReference type="AlphaFoldDB" id="A0A9N9J5V8"/>
<gene>
    <name evidence="1" type="ORF">FCALED_LOCUS17259</name>
</gene>
<organism evidence="1 2">
    <name type="scientific">Funneliformis caledonium</name>
    <dbReference type="NCBI Taxonomy" id="1117310"/>
    <lineage>
        <taxon>Eukaryota</taxon>
        <taxon>Fungi</taxon>
        <taxon>Fungi incertae sedis</taxon>
        <taxon>Mucoromycota</taxon>
        <taxon>Glomeromycotina</taxon>
        <taxon>Glomeromycetes</taxon>
        <taxon>Glomerales</taxon>
        <taxon>Glomeraceae</taxon>
        <taxon>Funneliformis</taxon>
    </lineage>
</organism>
<name>A0A9N9J5V8_9GLOM</name>
<comment type="caution">
    <text evidence="1">The sequence shown here is derived from an EMBL/GenBank/DDBJ whole genome shotgun (WGS) entry which is preliminary data.</text>
</comment>